<feature type="transmembrane region" description="Helical" evidence="1">
    <location>
        <begin position="218"/>
        <end position="240"/>
    </location>
</feature>
<name>C7R5B3_JONDD</name>
<feature type="transmembrane region" description="Helical" evidence="1">
    <location>
        <begin position="15"/>
        <end position="38"/>
    </location>
</feature>
<dbReference type="AlphaFoldDB" id="C7R5B3"/>
<proteinExistence type="predicted"/>
<feature type="transmembrane region" description="Helical" evidence="1">
    <location>
        <begin position="95"/>
        <end position="119"/>
    </location>
</feature>
<dbReference type="RefSeq" id="WP_012805896.1">
    <property type="nucleotide sequence ID" value="NC_013174.1"/>
</dbReference>
<accession>C7R5B3</accession>
<dbReference type="Proteomes" id="UP000000628">
    <property type="component" value="Chromosome"/>
</dbReference>
<feature type="transmembrane region" description="Helical" evidence="1">
    <location>
        <begin position="50"/>
        <end position="74"/>
    </location>
</feature>
<dbReference type="HOGENOM" id="CLU_039483_5_0_11"/>
<gene>
    <name evidence="2" type="ordered locus">Jden_0116</name>
</gene>
<evidence type="ECO:0000313" key="3">
    <source>
        <dbReference type="Proteomes" id="UP000000628"/>
    </source>
</evidence>
<keyword evidence="1" id="KW-1133">Transmembrane helix</keyword>
<evidence type="ECO:0000256" key="1">
    <source>
        <dbReference type="SAM" id="Phobius"/>
    </source>
</evidence>
<evidence type="ECO:0000313" key="2">
    <source>
        <dbReference type="EMBL" id="ACV07791.1"/>
    </source>
</evidence>
<reference evidence="2 3" key="1">
    <citation type="journal article" date="2009" name="Stand. Genomic Sci.">
        <title>Complete genome sequence of Jonesia denitrificans type strain (Prevot 55134).</title>
        <authorList>
            <person name="Pukall R."/>
            <person name="Gehrich-Schroter G."/>
            <person name="Lapidus A."/>
            <person name="Nolan M."/>
            <person name="Glavina Del Rio T."/>
            <person name="Lucas S."/>
            <person name="Chen F."/>
            <person name="Tice H."/>
            <person name="Pitluck S."/>
            <person name="Cheng J.F."/>
            <person name="Copeland A."/>
            <person name="Saunders E."/>
            <person name="Brettin T."/>
            <person name="Detter J.C."/>
            <person name="Bruce D."/>
            <person name="Goodwin L."/>
            <person name="Pati A."/>
            <person name="Ivanova N."/>
            <person name="Mavromatis K."/>
            <person name="Ovchinnikova G."/>
            <person name="Chen A."/>
            <person name="Palaniappan K."/>
            <person name="Land M."/>
            <person name="Hauser L."/>
            <person name="Chang Y.J."/>
            <person name="Jeffries C.D."/>
            <person name="Chain P."/>
            <person name="Goker M."/>
            <person name="Bristow J."/>
            <person name="Eisen J.A."/>
            <person name="Markowitz V."/>
            <person name="Hugenholtz P."/>
            <person name="Kyrpides N.C."/>
            <person name="Klenk H.P."/>
            <person name="Han C."/>
        </authorList>
    </citation>
    <scope>NUCLEOTIDE SEQUENCE [LARGE SCALE GENOMIC DNA]</scope>
    <source>
        <strain evidence="3">ATCC 14870 / DSM 20603 / BCRC 15368 / CIP 55.134 / JCM 11481 / NBRC 15587 / NCTC 10816 / Prevot 55134</strain>
    </source>
</reference>
<protein>
    <submittedName>
        <fullName evidence="2">ABC-2 type transporter</fullName>
    </submittedName>
</protein>
<sequence length="247" mass="26221">MTLFRVDVVRQLRDVGNIIFVLVMPTLMFVIFGAAQSYGSEPAWNANVSFYIMVSMACYGAALSAVNIAATAALEQMQGWGRQLGLTPASGGTLVGTKVMVALTFTACAVGLVFVTGVVSGARADSVWVWVWSYVVILAGSSLFALMGFAIAVNFRSDSASGLASGAIVLLSFLGNVFTPLSGTMLMIAKFTPLYGFVSLARWPQLEGHILDGGRDSLWVIVANVCGWALVCATFAVVGARRGRRRQ</sequence>
<dbReference type="STRING" id="471856.Jden_0116"/>
<dbReference type="eggNOG" id="COG0842">
    <property type="taxonomic scope" value="Bacteria"/>
</dbReference>
<keyword evidence="1" id="KW-0472">Membrane</keyword>
<organism evidence="2 3">
    <name type="scientific">Jonesia denitrificans (strain ATCC 14870 / DSM 20603 / BCRC 15368 / CIP 55.134 / JCM 11481 / NBRC 15587 / NCTC 10816 / Prevot 55134)</name>
    <name type="common">Listeria denitrificans</name>
    <dbReference type="NCBI Taxonomy" id="471856"/>
    <lineage>
        <taxon>Bacteria</taxon>
        <taxon>Bacillati</taxon>
        <taxon>Actinomycetota</taxon>
        <taxon>Actinomycetes</taxon>
        <taxon>Micrococcales</taxon>
        <taxon>Jonesiaceae</taxon>
        <taxon>Jonesia</taxon>
    </lineage>
</organism>
<feature type="transmembrane region" description="Helical" evidence="1">
    <location>
        <begin position="131"/>
        <end position="155"/>
    </location>
</feature>
<keyword evidence="3" id="KW-1185">Reference proteome</keyword>
<dbReference type="EMBL" id="CP001706">
    <property type="protein sequence ID" value="ACV07791.1"/>
    <property type="molecule type" value="Genomic_DNA"/>
</dbReference>
<dbReference type="KEGG" id="jde:Jden_0116"/>
<keyword evidence="1" id="KW-0812">Transmembrane</keyword>
<feature type="transmembrane region" description="Helical" evidence="1">
    <location>
        <begin position="167"/>
        <end position="189"/>
    </location>
</feature>